<reference evidence="2" key="1">
    <citation type="submission" date="2016-04" db="EMBL/GenBank/DDBJ databases">
        <authorList>
            <person name="Nguyen H.D."/>
            <person name="Samba Siva P."/>
            <person name="Cullis J."/>
            <person name="Levesque C.A."/>
            <person name="Hambleton S."/>
        </authorList>
    </citation>
    <scope>NUCLEOTIDE SEQUENCE</scope>
    <source>
        <strain evidence="2">DAOMC 236416</strain>
    </source>
</reference>
<evidence type="ECO:0000313" key="2">
    <source>
        <dbReference type="EMBL" id="KAE8258383.1"/>
    </source>
</evidence>
<accession>A0A8T8TD68</accession>
<name>A0A8T8TD68_9BASI</name>
<dbReference type="AlphaFoldDB" id="A0A8T8TD68"/>
<evidence type="ECO:0000256" key="1">
    <source>
        <dbReference type="SAM" id="MobiDB-lite"/>
    </source>
</evidence>
<organism evidence="2 3">
    <name type="scientific">Tilletia indica</name>
    <dbReference type="NCBI Taxonomy" id="43049"/>
    <lineage>
        <taxon>Eukaryota</taxon>
        <taxon>Fungi</taxon>
        <taxon>Dikarya</taxon>
        <taxon>Basidiomycota</taxon>
        <taxon>Ustilaginomycotina</taxon>
        <taxon>Exobasidiomycetes</taxon>
        <taxon>Tilletiales</taxon>
        <taxon>Tilletiaceae</taxon>
        <taxon>Tilletia</taxon>
    </lineage>
</organism>
<proteinExistence type="predicted"/>
<feature type="region of interest" description="Disordered" evidence="1">
    <location>
        <begin position="394"/>
        <end position="420"/>
    </location>
</feature>
<comment type="caution">
    <text evidence="2">The sequence shown here is derived from an EMBL/GenBank/DDBJ whole genome shotgun (WGS) entry which is preliminary data.</text>
</comment>
<feature type="region of interest" description="Disordered" evidence="1">
    <location>
        <begin position="1"/>
        <end position="27"/>
    </location>
</feature>
<dbReference type="Proteomes" id="UP000077521">
    <property type="component" value="Unassembled WGS sequence"/>
</dbReference>
<keyword evidence="3" id="KW-1185">Reference proteome</keyword>
<sequence>MDMIDAPSPALSVKTEPDFDDSYFPSPSISKSKQFRNDFQDIVHCSQSTTASTASAREDQGADDDDFMDVASNEIAVKTENPDQQLRYSQYPALDEYGSFDLSTAAVKVEQHLSSLSPPDAFPDFNLGASSSTYDPCLTSLQDNTFWNDLAGYPHALPTQPQSVLFQDIVQSDVSYDSRGAPVSNTELIPGLWDDTFTQSSFLASASASASTSTSALAATPASAPACAPTSAEFVTPSSLSSLCSLSWLPSSSSSTSSSSLLPHSSTAENIGPAARCCSAPPPRASDSPMTQGELRRIVKARLQQCVDKRVAKGARTAETGHHRKARAVFGGEDANLQLAASTDLFYGNSCTVCIKARRFCIVNPTAHLKCFHCVVDGQTCSNKVRLASAPSLPAITPSVEPSKPRSRRSRVNRSLSTRQSSAIDNHIGEALTSMMSASSNFPTVQLLVQEGETLLNTSPFK</sequence>
<protein>
    <submittedName>
        <fullName evidence="2">Uncharacterized protein</fullName>
    </submittedName>
</protein>
<gene>
    <name evidence="2" type="ORF">A4X13_0g1718</name>
</gene>
<dbReference type="EMBL" id="LWDF02000072">
    <property type="protein sequence ID" value="KAE8258383.1"/>
    <property type="molecule type" value="Genomic_DNA"/>
</dbReference>
<evidence type="ECO:0000313" key="3">
    <source>
        <dbReference type="Proteomes" id="UP000077521"/>
    </source>
</evidence>
<reference evidence="2" key="2">
    <citation type="journal article" date="2019" name="IMA Fungus">
        <title>Genome sequencing and comparison of five Tilletia species to identify candidate genes for the detection of regulated species infecting wheat.</title>
        <authorList>
            <person name="Nguyen H.D.T."/>
            <person name="Sultana T."/>
            <person name="Kesanakurti P."/>
            <person name="Hambleton S."/>
        </authorList>
    </citation>
    <scope>NUCLEOTIDE SEQUENCE</scope>
    <source>
        <strain evidence="2">DAOMC 236416</strain>
    </source>
</reference>